<accession>V4A338</accession>
<dbReference type="GO" id="GO:0016020">
    <property type="term" value="C:membrane"/>
    <property type="evidence" value="ECO:0007669"/>
    <property type="project" value="UniProtKB-SubCell"/>
</dbReference>
<dbReference type="CTD" id="20246206"/>
<dbReference type="EMBL" id="KB202619">
    <property type="protein sequence ID" value="ESO89325.1"/>
    <property type="molecule type" value="Genomic_DNA"/>
</dbReference>
<feature type="transmembrane region" description="Helical" evidence="6">
    <location>
        <begin position="39"/>
        <end position="60"/>
    </location>
</feature>
<proteinExistence type="inferred from homology"/>
<evidence type="ECO:0000313" key="8">
    <source>
        <dbReference type="EMBL" id="ESO89325.1"/>
    </source>
</evidence>
<evidence type="ECO:0000256" key="6">
    <source>
        <dbReference type="SAM" id="Phobius"/>
    </source>
</evidence>
<evidence type="ECO:0000256" key="2">
    <source>
        <dbReference type="ARBA" id="ARBA00006023"/>
    </source>
</evidence>
<gene>
    <name evidence="8" type="ORF">LOTGIDRAFT_210364</name>
</gene>
<keyword evidence="9" id="KW-1185">Reference proteome</keyword>
<dbReference type="Pfam" id="PF14851">
    <property type="entry name" value="FAM176"/>
    <property type="match status" value="1"/>
</dbReference>
<comment type="subcellular location">
    <subcellularLocation>
        <location evidence="1">Membrane</location>
        <topology evidence="1">Single-pass membrane protein</topology>
    </subcellularLocation>
</comment>
<evidence type="ECO:0000313" key="9">
    <source>
        <dbReference type="Proteomes" id="UP000030746"/>
    </source>
</evidence>
<dbReference type="OrthoDB" id="5970528at2759"/>
<dbReference type="InterPro" id="IPR039500">
    <property type="entry name" value="EVA1_dom"/>
</dbReference>
<evidence type="ECO:0000259" key="7">
    <source>
        <dbReference type="Pfam" id="PF14851"/>
    </source>
</evidence>
<dbReference type="GeneID" id="20246206"/>
<reference evidence="8 9" key="1">
    <citation type="journal article" date="2013" name="Nature">
        <title>Insights into bilaterian evolution from three spiralian genomes.</title>
        <authorList>
            <person name="Simakov O."/>
            <person name="Marletaz F."/>
            <person name="Cho S.J."/>
            <person name="Edsinger-Gonzales E."/>
            <person name="Havlak P."/>
            <person name="Hellsten U."/>
            <person name="Kuo D.H."/>
            <person name="Larsson T."/>
            <person name="Lv J."/>
            <person name="Arendt D."/>
            <person name="Savage R."/>
            <person name="Osoegawa K."/>
            <person name="de Jong P."/>
            <person name="Grimwood J."/>
            <person name="Chapman J.A."/>
            <person name="Shapiro H."/>
            <person name="Aerts A."/>
            <person name="Otillar R.P."/>
            <person name="Terry A.Y."/>
            <person name="Boore J.L."/>
            <person name="Grigoriev I.V."/>
            <person name="Lindberg D.R."/>
            <person name="Seaver E.C."/>
            <person name="Weisblat D.A."/>
            <person name="Putnam N.H."/>
            <person name="Rokhsar D.S."/>
        </authorList>
    </citation>
    <scope>NUCLEOTIDE SEQUENCE [LARGE SCALE GENOMIC DNA]</scope>
</reference>
<dbReference type="AlphaFoldDB" id="V4A338"/>
<keyword evidence="4 6" id="KW-1133">Transmembrane helix</keyword>
<dbReference type="HOGENOM" id="CLU_1909058_0_0_1"/>
<dbReference type="KEGG" id="lgi:LOTGIDRAFT_210364"/>
<name>V4A338_LOTGI</name>
<dbReference type="RefSeq" id="XP_009060353.1">
    <property type="nucleotide sequence ID" value="XM_009062105.1"/>
</dbReference>
<dbReference type="Proteomes" id="UP000030746">
    <property type="component" value="Unassembled WGS sequence"/>
</dbReference>
<comment type="similarity">
    <text evidence="2">Belongs to the EVA1 family.</text>
</comment>
<evidence type="ECO:0000256" key="4">
    <source>
        <dbReference type="ARBA" id="ARBA00022989"/>
    </source>
</evidence>
<sequence>MNVTAKIDVGSSKEQNAWFVLLREMFNAWHYLKANEERVILYFVIAICLAIILMLTALLIKIGTDFKRSIRAKLDVTEPTHSHNYNSHNHTSMETPMLDGSDSLDRIEVVRFSPRGTLRNNDPGNRSLSNYYG</sequence>
<evidence type="ECO:0000256" key="1">
    <source>
        <dbReference type="ARBA" id="ARBA00004167"/>
    </source>
</evidence>
<feature type="domain" description="EVA1" evidence="7">
    <location>
        <begin position="21"/>
        <end position="86"/>
    </location>
</feature>
<keyword evidence="5 6" id="KW-0472">Membrane</keyword>
<organism evidence="8 9">
    <name type="scientific">Lottia gigantea</name>
    <name type="common">Giant owl limpet</name>
    <dbReference type="NCBI Taxonomy" id="225164"/>
    <lineage>
        <taxon>Eukaryota</taxon>
        <taxon>Metazoa</taxon>
        <taxon>Spiralia</taxon>
        <taxon>Lophotrochozoa</taxon>
        <taxon>Mollusca</taxon>
        <taxon>Gastropoda</taxon>
        <taxon>Patellogastropoda</taxon>
        <taxon>Lottioidea</taxon>
        <taxon>Lottiidae</taxon>
        <taxon>Lottia</taxon>
    </lineage>
</organism>
<evidence type="ECO:0000256" key="3">
    <source>
        <dbReference type="ARBA" id="ARBA00022692"/>
    </source>
</evidence>
<protein>
    <recommendedName>
        <fullName evidence="7">EVA1 domain-containing protein</fullName>
    </recommendedName>
</protein>
<keyword evidence="3 6" id="KW-0812">Transmembrane</keyword>
<evidence type="ECO:0000256" key="5">
    <source>
        <dbReference type="ARBA" id="ARBA00023136"/>
    </source>
</evidence>